<name>A0AAD4E7C7_9AGAM</name>
<dbReference type="RefSeq" id="XP_041226664.1">
    <property type="nucleotide sequence ID" value="XM_041361556.1"/>
</dbReference>
<gene>
    <name evidence="2" type="ORF">F5891DRAFT_1029950</name>
</gene>
<evidence type="ECO:0000313" key="2">
    <source>
        <dbReference type="EMBL" id="KAG1901088.1"/>
    </source>
</evidence>
<accession>A0AAD4E7C7</accession>
<evidence type="ECO:0000256" key="1">
    <source>
        <dbReference type="SAM" id="SignalP"/>
    </source>
</evidence>
<sequence>MHGFKFFDLCGLLLHMLWGIPSSFRGTRPLRDSIPPFRKRDGEQRSLMNICSMTHFHDTLMSEPIAMDTI</sequence>
<evidence type="ECO:0008006" key="4">
    <source>
        <dbReference type="Google" id="ProtNLM"/>
    </source>
</evidence>
<dbReference type="GeneID" id="64655854"/>
<organism evidence="2 3">
    <name type="scientific">Suillus fuscotomentosus</name>
    <dbReference type="NCBI Taxonomy" id="1912939"/>
    <lineage>
        <taxon>Eukaryota</taxon>
        <taxon>Fungi</taxon>
        <taxon>Dikarya</taxon>
        <taxon>Basidiomycota</taxon>
        <taxon>Agaricomycotina</taxon>
        <taxon>Agaricomycetes</taxon>
        <taxon>Agaricomycetidae</taxon>
        <taxon>Boletales</taxon>
        <taxon>Suillineae</taxon>
        <taxon>Suillaceae</taxon>
        <taxon>Suillus</taxon>
    </lineage>
</organism>
<protein>
    <recommendedName>
        <fullName evidence="4">Secreted protein</fullName>
    </recommendedName>
</protein>
<evidence type="ECO:0000313" key="3">
    <source>
        <dbReference type="Proteomes" id="UP001195769"/>
    </source>
</evidence>
<keyword evidence="1" id="KW-0732">Signal</keyword>
<dbReference type="AlphaFoldDB" id="A0AAD4E7C7"/>
<dbReference type="EMBL" id="JABBWK010000023">
    <property type="protein sequence ID" value="KAG1901088.1"/>
    <property type="molecule type" value="Genomic_DNA"/>
</dbReference>
<dbReference type="Proteomes" id="UP001195769">
    <property type="component" value="Unassembled WGS sequence"/>
</dbReference>
<comment type="caution">
    <text evidence="2">The sequence shown here is derived from an EMBL/GenBank/DDBJ whole genome shotgun (WGS) entry which is preliminary data.</text>
</comment>
<proteinExistence type="predicted"/>
<keyword evidence="3" id="KW-1185">Reference proteome</keyword>
<feature type="signal peptide" evidence="1">
    <location>
        <begin position="1"/>
        <end position="19"/>
    </location>
</feature>
<feature type="chain" id="PRO_5042005027" description="Secreted protein" evidence="1">
    <location>
        <begin position="20"/>
        <end position="70"/>
    </location>
</feature>
<reference evidence="2" key="1">
    <citation type="journal article" date="2020" name="New Phytol.">
        <title>Comparative genomics reveals dynamic genome evolution in host specialist ectomycorrhizal fungi.</title>
        <authorList>
            <person name="Lofgren L.A."/>
            <person name="Nguyen N.H."/>
            <person name="Vilgalys R."/>
            <person name="Ruytinx J."/>
            <person name="Liao H.L."/>
            <person name="Branco S."/>
            <person name="Kuo A."/>
            <person name="LaButti K."/>
            <person name="Lipzen A."/>
            <person name="Andreopoulos W."/>
            <person name="Pangilinan J."/>
            <person name="Riley R."/>
            <person name="Hundley H."/>
            <person name="Na H."/>
            <person name="Barry K."/>
            <person name="Grigoriev I.V."/>
            <person name="Stajich J.E."/>
            <person name="Kennedy P.G."/>
        </authorList>
    </citation>
    <scope>NUCLEOTIDE SEQUENCE</scope>
    <source>
        <strain evidence="2">FC203</strain>
    </source>
</reference>